<dbReference type="Pfam" id="PF18911">
    <property type="entry name" value="PKD_4"/>
    <property type="match status" value="1"/>
</dbReference>
<dbReference type="Gene3D" id="2.60.40.10">
    <property type="entry name" value="Immunoglobulins"/>
    <property type="match status" value="2"/>
</dbReference>
<dbReference type="EMBL" id="ATBP01000348">
    <property type="protein sequence ID" value="ETR70918.1"/>
    <property type="molecule type" value="Genomic_DNA"/>
</dbReference>
<evidence type="ECO:0000313" key="3">
    <source>
        <dbReference type="EMBL" id="ETR70918.1"/>
    </source>
</evidence>
<dbReference type="InterPro" id="IPR035986">
    <property type="entry name" value="PKD_dom_sf"/>
</dbReference>
<dbReference type="InterPro" id="IPR003961">
    <property type="entry name" value="FN3_dom"/>
</dbReference>
<dbReference type="CDD" id="cd00063">
    <property type="entry name" value="FN3"/>
    <property type="match status" value="1"/>
</dbReference>
<proteinExistence type="predicted"/>
<dbReference type="PROSITE" id="PS50093">
    <property type="entry name" value="PKD"/>
    <property type="match status" value="1"/>
</dbReference>
<feature type="domain" description="PKD" evidence="1">
    <location>
        <begin position="12"/>
        <end position="66"/>
    </location>
</feature>
<feature type="domain" description="Fibronectin type-III" evidence="2">
    <location>
        <begin position="573"/>
        <end position="679"/>
    </location>
</feature>
<gene>
    <name evidence="3" type="ORF">OMM_02885</name>
</gene>
<evidence type="ECO:0000259" key="1">
    <source>
        <dbReference type="PROSITE" id="PS50093"/>
    </source>
</evidence>
<dbReference type="CDD" id="cd00146">
    <property type="entry name" value="PKD"/>
    <property type="match status" value="1"/>
</dbReference>
<dbReference type="SUPFAM" id="SSF49299">
    <property type="entry name" value="PKD domain"/>
    <property type="match status" value="1"/>
</dbReference>
<accession>A0A1V1P7Z3</accession>
<sequence>MNASDSYDIDNDPLTYTWNWGDGSNNSTPSTKATATHQYNQPGNYIISLTVSDDKGAKKQSSTVIIVREIQTPNQLPAVWIENTNLSDDQIELTFDASDSDGNIVGFYRTIGSKSLIDGNSPNESFFSTSTQYNQSSLPDGTHTFYVRAKDNNSGLSPIVSRSFTIESPGYSETSAKINRIDPTTIKANPGEIIPIAISYKNNSNVDWKSDPGQAHYIELRSVDKNGNQANGFLSDSSWISQTRVCSFNAANVAAATQENAWFLFSGKMPENVFTGSRDIYFKLYNPEKGFFGEITQIAVENKKSEIGSSGNLDYDWNFRDGTGGWRTRIAESEGIYNNEYWIIDPEVDPITGGGIIIDSEMISFHTDQYDEIEVRAGIEHTSVSYLEVHIKMNGVFKPPIKLYHVSGQQIANSQCVFKGNIGYSGQVDCVRIDFVKGLPSNDDRVFIDYVRFNATKAQTQTQPFGNLTVSYNDNDDLFYLQYALNEHSDKLIIYYSFNYGVDWKVAHELDNISNYFKSGMLSKNIQDSKNYSSIDFKLLVINSSNNMTYTSEIEKLYYIPKPDYQEKSSEYPVSPYLYGLGSRSGDGQITLRWKKVIDSQNNDNVNYYEIDYADNDSFSNNTKLNIGNPSKETSRYETISYPINGLQDTKTYYFRVKGVNNLGEGDWSNVQNILIDIQDLPYFDTSYQEPVNGAANVSKVPVLKWRAIDSDEDNLDFSVCFGESPDNMNIDLRHFTPNFSNQNWLDLSVEYYKQLKPNTKYFWQVWVREKGRDSDYYNGAFIKSPIWSFTTIGNGSDLGFTNVQCLGEVKPDSYVPFKITVKNFGNETAKPRTIRASYIKKGIENLFLKESGFTRNNILPNEELVIEMNIKFQEHILESYGKEYDNVLIAGDGYIKFFLQFEDEQEVNTENNEWLFSIHYEDQGGPVITRFDIEEICSLYKTLPCNRDVFWARMGEVIKVHLYAQDDVMITKGVIQYRLNSSDTWKDIYSKENHYPNFHFINDNNYNSNRIEWLPHDNIQETLCAQIRVLLYDDNNNETEKISDCFPIYSNRLEANIESQKKEYTVGENLTYQISIDSDHSIERINIYLDSGSGETIFNEAIQDNNYLTSYIWTIPNKNNYVSNFCYLTLEIQDNKENSIKVKSQPFKINPNTEIPAPFNNSVAVMDEEQDPPDNAQQIEQFQTIDFVKLDSNDIAHCITRHKYKYFFDTATNEGEDTLFYSDNYYYLYYDKKTNFLSNKTNVCNKNFTVIDFEIIDNIPFVLLKSKDNRLQYYYTYKEVNSSTFVSPNLFENSNIPSKPITSLIQSFSIDIHGNDLSNPSKNILLNGYIWYLNLDTYDDRIVRCSFTNGLVGSKELVYIQNNAGGLKSNGITPVSVGNTIYYIDTYRGKLVKFDTVSLIATSCSIPFIEYSSSDAYDVAMASVNNKLILFGNGRVYELVDLDLVERAHITYTFDEEIVDLAEYWDQVYQIKTVNVDSSTTYLIIEGKGNFWGIAKPTYTDYEILRFNISSYSFSKTITRVLGGIKSSQVEASYSNQSNLFDVEHFSNNNILVSSAKNVCNSYYDIKYYASYLNLFDISTGNIIHLGSLPFKSCGNISLFKDNEKLYSLGDNKTNNTNELYEIDLNSIDSRPNQIGSLKLVKHNNKLYATWIYGYPYDGTWNYEKQQLQNDSIIKNICKEIYPNEETHYNMSNDYLGGTINYNGKFVSVNKGKIYEINNNLTVNNKIDLYLDSPYWYALFHKSFDETYISGFCRYAYGDAYIKLIKNDYSEVNFLCFSQNNDVATFDETIIFTATDPNGLAASESVSISLKQNLPIFSGLPIIIRVQKPYPDWNGYVTVAFSATDENEYTDYGSKTFTVNNMGYYTSANLNDILSGYDTAYSEITWTSVGQNQLTVSIDSNNVANIQIPDSAWSGYETITLTTAGTNSLTDLDYEKISVTPLDDIMEESDLTLIIQILKLIDQ</sequence>
<dbReference type="PROSITE" id="PS50853">
    <property type="entry name" value="FN3"/>
    <property type="match status" value="1"/>
</dbReference>
<comment type="caution">
    <text evidence="3">The sequence shown here is derived from an EMBL/GenBank/DDBJ whole genome shotgun (WGS) entry which is preliminary data.</text>
</comment>
<protein>
    <recommendedName>
        <fullName evidence="5">PKD domain-containing protein</fullName>
    </recommendedName>
</protein>
<dbReference type="SUPFAM" id="SSF49265">
    <property type="entry name" value="Fibronectin type III"/>
    <property type="match status" value="1"/>
</dbReference>
<reference evidence="4" key="1">
    <citation type="submission" date="2012-11" db="EMBL/GenBank/DDBJ databases">
        <authorList>
            <person name="Lucero-Rivera Y.E."/>
            <person name="Tovar-Ramirez D."/>
        </authorList>
    </citation>
    <scope>NUCLEOTIDE SEQUENCE [LARGE SCALE GENOMIC DNA]</scope>
    <source>
        <strain evidence="4">Araruama</strain>
    </source>
</reference>
<dbReference type="InterPro" id="IPR036116">
    <property type="entry name" value="FN3_sf"/>
</dbReference>
<dbReference type="InterPro" id="IPR013783">
    <property type="entry name" value="Ig-like_fold"/>
</dbReference>
<organism evidence="3 4">
    <name type="scientific">Candidatus Magnetoglobus multicellularis str. Araruama</name>
    <dbReference type="NCBI Taxonomy" id="890399"/>
    <lineage>
        <taxon>Bacteria</taxon>
        <taxon>Pseudomonadati</taxon>
        <taxon>Thermodesulfobacteriota</taxon>
        <taxon>Desulfobacteria</taxon>
        <taxon>Desulfobacterales</taxon>
        <taxon>Desulfobacteraceae</taxon>
        <taxon>Candidatus Magnetoglobus</taxon>
    </lineage>
</organism>
<dbReference type="Proteomes" id="UP000189670">
    <property type="component" value="Unassembled WGS sequence"/>
</dbReference>
<name>A0A1V1P7Z3_9BACT</name>
<dbReference type="SMART" id="SM00089">
    <property type="entry name" value="PKD"/>
    <property type="match status" value="1"/>
</dbReference>
<dbReference type="Pfam" id="PF00041">
    <property type="entry name" value="fn3"/>
    <property type="match status" value="1"/>
</dbReference>
<dbReference type="SMART" id="SM00060">
    <property type="entry name" value="FN3"/>
    <property type="match status" value="2"/>
</dbReference>
<evidence type="ECO:0008006" key="5">
    <source>
        <dbReference type="Google" id="ProtNLM"/>
    </source>
</evidence>
<dbReference type="InterPro" id="IPR022409">
    <property type="entry name" value="PKD/Chitinase_dom"/>
</dbReference>
<evidence type="ECO:0000259" key="2">
    <source>
        <dbReference type="PROSITE" id="PS50853"/>
    </source>
</evidence>
<evidence type="ECO:0000313" key="4">
    <source>
        <dbReference type="Proteomes" id="UP000189670"/>
    </source>
</evidence>
<dbReference type="InterPro" id="IPR000601">
    <property type="entry name" value="PKD_dom"/>
</dbReference>